<dbReference type="GO" id="GO:0003677">
    <property type="term" value="F:DNA binding"/>
    <property type="evidence" value="ECO:0007669"/>
    <property type="project" value="InterPro"/>
</dbReference>
<dbReference type="EMBL" id="BK015852">
    <property type="protein sequence ID" value="DAD69564.1"/>
    <property type="molecule type" value="Genomic_DNA"/>
</dbReference>
<dbReference type="InterPro" id="IPR018330">
    <property type="entry name" value="RecT_fam"/>
</dbReference>
<evidence type="ECO:0000313" key="2">
    <source>
        <dbReference type="EMBL" id="DAD69564.1"/>
    </source>
</evidence>
<protein>
    <submittedName>
        <fullName evidence="2">RecT protein</fullName>
    </submittedName>
</protein>
<dbReference type="NCBIfam" id="TIGR01913">
    <property type="entry name" value="bet_lambda"/>
    <property type="match status" value="1"/>
</dbReference>
<sequence>MTNTMMSKAESNALAVSYDVLGTHVELDLAFVKKYLVRGRAELVSDQEVVFFMNTCKMQGLNPLAQGEVYLIKYSKDDPASMVVGKDAYLRRAFDHPDYLFKNDGIVVQRGNDIVQKEGCCLYPGETLLGGWCRVFFMRNGKERTAFKEVSFSEYNKGMANWKTKPATMINKVAISQCVRDAFPKDYEGLYSEEEMVASGAIPADYEIIDDDKPTDDDPPITQEQRQSLFKAAQSAFGKEEGNAIVKSIIEEMGLTSTTGMKQSQFSEAFGALMEAVDAKRESEQSGEGEEPDVGGAAE</sequence>
<reference evidence="2" key="1">
    <citation type="journal article" date="2021" name="Proc. Natl. Acad. Sci. U.S.A.">
        <title>A Catalog of Tens of Thousands of Viruses from Human Metagenomes Reveals Hidden Associations with Chronic Diseases.</title>
        <authorList>
            <person name="Tisza M.J."/>
            <person name="Buck C.B."/>
        </authorList>
    </citation>
    <scope>NUCLEOTIDE SEQUENCE</scope>
    <source>
        <strain evidence="2">Ctbwh6</strain>
    </source>
</reference>
<evidence type="ECO:0000256" key="1">
    <source>
        <dbReference type="SAM" id="MobiDB-lite"/>
    </source>
</evidence>
<name>A0A8S5LHP1_9CAUD</name>
<dbReference type="GO" id="GO:0006310">
    <property type="term" value="P:DNA recombination"/>
    <property type="evidence" value="ECO:0007669"/>
    <property type="project" value="InterPro"/>
</dbReference>
<accession>A0A8S5LHP1</accession>
<dbReference type="Pfam" id="PF03837">
    <property type="entry name" value="RecT"/>
    <property type="match status" value="1"/>
</dbReference>
<feature type="region of interest" description="Disordered" evidence="1">
    <location>
        <begin position="276"/>
        <end position="299"/>
    </location>
</feature>
<organism evidence="2">
    <name type="scientific">Myoviridae sp. ctbwh6</name>
    <dbReference type="NCBI Taxonomy" id="2827611"/>
    <lineage>
        <taxon>Viruses</taxon>
        <taxon>Duplodnaviria</taxon>
        <taxon>Heunggongvirae</taxon>
        <taxon>Uroviricota</taxon>
        <taxon>Caudoviricetes</taxon>
    </lineage>
</organism>
<dbReference type="InterPro" id="IPR010183">
    <property type="entry name" value="Phage_lambda_Bet"/>
</dbReference>
<proteinExistence type="predicted"/>